<dbReference type="CDD" id="cd00051">
    <property type="entry name" value="EFh"/>
    <property type="match status" value="2"/>
</dbReference>
<dbReference type="Proteomes" id="UP000570595">
    <property type="component" value="Unassembled WGS sequence"/>
</dbReference>
<dbReference type="SUPFAM" id="SSF47473">
    <property type="entry name" value="EF-hand"/>
    <property type="match status" value="1"/>
</dbReference>
<accession>A0A7J6L1F0</accession>
<feature type="compositionally biased region" description="Polar residues" evidence="5">
    <location>
        <begin position="399"/>
        <end position="412"/>
    </location>
</feature>
<keyword evidence="3" id="KW-0106">Calcium</keyword>
<feature type="region of interest" description="Disordered" evidence="5">
    <location>
        <begin position="129"/>
        <end position="200"/>
    </location>
</feature>
<dbReference type="PANTHER" id="PTHR34524">
    <property type="entry name" value="CALCYPHOSIN"/>
    <property type="match status" value="1"/>
</dbReference>
<feature type="compositionally biased region" description="Low complexity" evidence="5">
    <location>
        <begin position="182"/>
        <end position="191"/>
    </location>
</feature>
<evidence type="ECO:0000313" key="9">
    <source>
        <dbReference type="Proteomes" id="UP000570595"/>
    </source>
</evidence>
<keyword evidence="1" id="KW-0479">Metal-binding</keyword>
<feature type="region of interest" description="Disordered" evidence="5">
    <location>
        <begin position="396"/>
        <end position="468"/>
    </location>
</feature>
<sequence length="676" mass="76281">MAEKGSVDPSSRVVKAVSVPRLHLHHHLHDHKQCSLVGGHPMGARTRHYVMDRSTVIADTQQKLDEGAEETSLSPHQLYSATIDGSGSVSTRRVRYESESNVPSYNWTLPWVPPLPIMVQKSIEERIETERKKKAGCRSASGTAGVRRDLADKRASTVDSPLDRRSASKSRNRVASSAGPHSARATAASRRNTQQKKARKTLPVADLRELGPVKALREALILRSGSLRDAFRALDGNGNGEVGFSEFETGLRSLRIDTQRIASIDVRSLFKLLDVNRSGLLSLEEIFGDPTVEDDDEEPWPQQVTEENLDRLWMRYLKDTREMSKNSSRVPRWEACPSRGREVQLAQRRYRKWEVRKEELRRQLRENDEFSKQRKGICMSLARLSDKQHMGLQKLIDSSGATNRRSGFTTRSAGIDSTASSRLRRRATELRLKHRGDGRKGSDTAGNQEGPPVPAKRRGGTARTLPGMAHGRHAVDRGIALRVLYDFSNLNRDVAARAVMEAEKRELERMRERHRHMEGMVKELTALRRELCASTNVLAKVVGKKKTVKEDHRRSIGAQIVSSLGGLREVKAEPSDKVGFFAVDLSEAEQEIRTLAKKHGIPIPDAEVVYKSFREVDRDNSGAIERGEFDTLMRSFNPEVELRSGQLDNWWQAIDSDRTGEVKFEEFLLWYVNDLL</sequence>
<evidence type="ECO:0000313" key="10">
    <source>
        <dbReference type="Proteomes" id="UP000572268"/>
    </source>
</evidence>
<comment type="caution">
    <text evidence="8">The sequence shown here is derived from an EMBL/GenBank/DDBJ whole genome shotgun (WGS) entry which is preliminary data.</text>
</comment>
<dbReference type="Pfam" id="PF13202">
    <property type="entry name" value="EF-hand_5"/>
    <property type="match status" value="2"/>
</dbReference>
<evidence type="ECO:0000256" key="2">
    <source>
        <dbReference type="ARBA" id="ARBA00022737"/>
    </source>
</evidence>
<feature type="compositionally biased region" description="Basic and acidic residues" evidence="5">
    <location>
        <begin position="146"/>
        <end position="166"/>
    </location>
</feature>
<dbReference type="InterPro" id="IPR002048">
    <property type="entry name" value="EF_hand_dom"/>
</dbReference>
<feature type="domain" description="EF-hand" evidence="6">
    <location>
        <begin position="222"/>
        <end position="257"/>
    </location>
</feature>
<dbReference type="Pfam" id="PF13499">
    <property type="entry name" value="EF-hand_7"/>
    <property type="match status" value="1"/>
</dbReference>
<feature type="domain" description="EF-hand" evidence="6">
    <location>
        <begin position="604"/>
        <end position="639"/>
    </location>
</feature>
<dbReference type="InterPro" id="IPR051581">
    <property type="entry name" value="Ca-bind"/>
</dbReference>
<dbReference type="AlphaFoldDB" id="A0A7J6L1F0"/>
<dbReference type="PANTHER" id="PTHR34524:SF6">
    <property type="entry name" value="CALCYPHOSINE LIKE"/>
    <property type="match status" value="1"/>
</dbReference>
<evidence type="ECO:0000313" key="8">
    <source>
        <dbReference type="EMBL" id="KAF4653250.1"/>
    </source>
</evidence>
<evidence type="ECO:0000256" key="5">
    <source>
        <dbReference type="SAM" id="MobiDB-lite"/>
    </source>
</evidence>
<evidence type="ECO:0000256" key="1">
    <source>
        <dbReference type="ARBA" id="ARBA00022723"/>
    </source>
</evidence>
<dbReference type="PROSITE" id="PS50222">
    <property type="entry name" value="EF_HAND_2"/>
    <property type="match status" value="2"/>
</dbReference>
<dbReference type="GO" id="GO:0005509">
    <property type="term" value="F:calcium ion binding"/>
    <property type="evidence" value="ECO:0007669"/>
    <property type="project" value="InterPro"/>
</dbReference>
<organism evidence="8 10">
    <name type="scientific">Perkinsus olseni</name>
    <name type="common">Perkinsus atlanticus</name>
    <dbReference type="NCBI Taxonomy" id="32597"/>
    <lineage>
        <taxon>Eukaryota</taxon>
        <taxon>Sar</taxon>
        <taxon>Alveolata</taxon>
        <taxon>Perkinsozoa</taxon>
        <taxon>Perkinsea</taxon>
        <taxon>Perkinsida</taxon>
        <taxon>Perkinsidae</taxon>
        <taxon>Perkinsus</taxon>
    </lineage>
</organism>
<dbReference type="Proteomes" id="UP000572268">
    <property type="component" value="Unassembled WGS sequence"/>
</dbReference>
<dbReference type="OrthoDB" id="432759at2759"/>
<evidence type="ECO:0000313" key="7">
    <source>
        <dbReference type="EMBL" id="KAF4651596.1"/>
    </source>
</evidence>
<dbReference type="InterPro" id="IPR011992">
    <property type="entry name" value="EF-hand-dom_pair"/>
</dbReference>
<dbReference type="InterPro" id="IPR018247">
    <property type="entry name" value="EF_Hand_1_Ca_BS"/>
</dbReference>
<dbReference type="SMART" id="SM00054">
    <property type="entry name" value="EFh"/>
    <property type="match status" value="4"/>
</dbReference>
<evidence type="ECO:0000256" key="3">
    <source>
        <dbReference type="ARBA" id="ARBA00022837"/>
    </source>
</evidence>
<reference evidence="9 10" key="1">
    <citation type="submission" date="2020-04" db="EMBL/GenBank/DDBJ databases">
        <title>Perkinsus olseni comparative genomics.</title>
        <authorList>
            <person name="Bogema D.R."/>
        </authorList>
    </citation>
    <scope>NUCLEOTIDE SEQUENCE [LARGE SCALE GENOMIC DNA]</scope>
    <source>
        <strain evidence="7">ATCC PRA-179</strain>
        <strain evidence="8">ATCC PRA-31</strain>
    </source>
</reference>
<protein>
    <recommendedName>
        <fullName evidence="6">EF-hand domain-containing protein</fullName>
    </recommendedName>
</protein>
<evidence type="ECO:0000256" key="4">
    <source>
        <dbReference type="SAM" id="Coils"/>
    </source>
</evidence>
<keyword evidence="2" id="KW-0677">Repeat</keyword>
<evidence type="ECO:0000259" key="6">
    <source>
        <dbReference type="PROSITE" id="PS50222"/>
    </source>
</evidence>
<gene>
    <name evidence="8" type="ORF">FOL46_009286</name>
    <name evidence="7" type="ORF">FOZ61_010337</name>
</gene>
<dbReference type="EMBL" id="JABANN010000828">
    <property type="protein sequence ID" value="KAF4653250.1"/>
    <property type="molecule type" value="Genomic_DNA"/>
</dbReference>
<name>A0A7J6L1F0_PEROL</name>
<dbReference type="Gene3D" id="1.10.238.10">
    <property type="entry name" value="EF-hand"/>
    <property type="match status" value="2"/>
</dbReference>
<proteinExistence type="predicted"/>
<keyword evidence="4" id="KW-0175">Coiled coil</keyword>
<dbReference type="PROSITE" id="PS00018">
    <property type="entry name" value="EF_HAND_1"/>
    <property type="match status" value="3"/>
</dbReference>
<feature type="coiled-coil region" evidence="4">
    <location>
        <begin position="497"/>
        <end position="527"/>
    </location>
</feature>
<dbReference type="EMBL" id="JABAHT010000828">
    <property type="protein sequence ID" value="KAF4651596.1"/>
    <property type="molecule type" value="Genomic_DNA"/>
</dbReference>